<evidence type="ECO:0000256" key="1">
    <source>
        <dbReference type="SAM" id="SignalP"/>
    </source>
</evidence>
<dbReference type="KEGG" id="tdu:QJT80_02800"/>
<proteinExistence type="predicted"/>
<keyword evidence="1" id="KW-0732">Signal</keyword>
<protein>
    <recommendedName>
        <fullName evidence="3">DUF2782 domain-containing protein</fullName>
    </recommendedName>
</protein>
<reference evidence="2" key="2">
    <citation type="submission" date="2023-04" db="EMBL/GenBank/DDBJ databases">
        <authorList>
            <person name="Beletskiy A.V."/>
            <person name="Mardanov A.V."/>
            <person name="Ravin N.V."/>
        </authorList>
    </citation>
    <scope>NUCLEOTIDE SEQUENCE</scope>
    <source>
        <strain evidence="2">GKL-01</strain>
    </source>
</reference>
<sequence>MKKVVVMGLWLAMAQLPVYADEIANVPPPPDLSSTEMPVDMNAAVPETAMEAEAYVATEVAPEATAPVETAVVAEEAVVVSAPAAPAGDNVDTEQVGRVKVQTITNRDRYGTIQEERVTAMRSELNYIPDGSSEGYALINAQNSQGKTRNAHDRNSDSVIPSWKLFSW</sequence>
<reference evidence="2" key="1">
    <citation type="journal article" date="2023" name="Int. J. Mol. Sci.">
        <title>Metagenomics Revealed a New Genus 'Candidatus Thiocaldithrix dubininis' gen. nov., sp. nov. and a New Species 'Candidatus Thiothrix putei' sp. nov. in the Family Thiotrichaceae, Some Members of Which Have Traits of Both Na+- and H+-Motive Energetics.</title>
        <authorList>
            <person name="Ravin N.V."/>
            <person name="Muntyan M.S."/>
            <person name="Smolyakov D.D."/>
            <person name="Rudenko T.S."/>
            <person name="Beletsky A.V."/>
            <person name="Mardanov A.V."/>
            <person name="Grabovich M.Y."/>
        </authorList>
    </citation>
    <scope>NUCLEOTIDE SEQUENCE</scope>
    <source>
        <strain evidence="2">GKL-01</strain>
    </source>
</reference>
<dbReference type="Proteomes" id="UP001300672">
    <property type="component" value="Chromosome"/>
</dbReference>
<dbReference type="Gene3D" id="2.20.130.30">
    <property type="entry name" value="Protein of unknown function DUF2782"/>
    <property type="match status" value="1"/>
</dbReference>
<name>A0AA95KIV5_9GAMM</name>
<accession>A0AA95KIV5</accession>
<organism evidence="2">
    <name type="scientific">Candidatus Thiocaldithrix dubininis</name>
    <dbReference type="NCBI Taxonomy" id="3080823"/>
    <lineage>
        <taxon>Bacteria</taxon>
        <taxon>Pseudomonadati</taxon>
        <taxon>Pseudomonadota</taxon>
        <taxon>Gammaproteobacteria</taxon>
        <taxon>Thiotrichales</taxon>
        <taxon>Thiotrichaceae</taxon>
        <taxon>Candidatus Thiocaldithrix</taxon>
    </lineage>
</organism>
<evidence type="ECO:0000313" key="2">
    <source>
        <dbReference type="EMBL" id="WGZ91410.1"/>
    </source>
</evidence>
<dbReference type="AlphaFoldDB" id="A0AA95KIV5"/>
<feature type="chain" id="PRO_5041657936" description="DUF2782 domain-containing protein" evidence="1">
    <location>
        <begin position="21"/>
        <end position="168"/>
    </location>
</feature>
<evidence type="ECO:0008006" key="3">
    <source>
        <dbReference type="Google" id="ProtNLM"/>
    </source>
</evidence>
<dbReference type="EMBL" id="CP124755">
    <property type="protein sequence ID" value="WGZ91410.1"/>
    <property type="molecule type" value="Genomic_DNA"/>
</dbReference>
<feature type="signal peptide" evidence="1">
    <location>
        <begin position="1"/>
        <end position="20"/>
    </location>
</feature>
<gene>
    <name evidence="2" type="ORF">QJT80_02800</name>
</gene>